<dbReference type="Pfam" id="PF23247">
    <property type="entry name" value="LRR_RPS2"/>
    <property type="match status" value="1"/>
</dbReference>
<dbReference type="InterPro" id="IPR057135">
    <property type="entry name" value="At4g27190-like_LRR"/>
</dbReference>
<evidence type="ECO:0000313" key="4">
    <source>
        <dbReference type="Proteomes" id="UP001054252"/>
    </source>
</evidence>
<dbReference type="InterPro" id="IPR050905">
    <property type="entry name" value="Plant_NBS-LRR"/>
</dbReference>
<protein>
    <recommendedName>
        <fullName evidence="2">Disease resistance protein At4g27190-like leucine-rich repeats domain-containing protein</fullName>
    </recommendedName>
</protein>
<dbReference type="PANTHER" id="PTHR33463:SF209">
    <property type="entry name" value="DISEASE RESISTANCE PROTEIN RPS2-LIKE"/>
    <property type="match status" value="1"/>
</dbReference>
<proteinExistence type="predicted"/>
<dbReference type="InterPro" id="IPR032675">
    <property type="entry name" value="LRR_dom_sf"/>
</dbReference>
<dbReference type="AlphaFoldDB" id="A0AAV5M397"/>
<dbReference type="PANTHER" id="PTHR33463">
    <property type="entry name" value="NB-ARC DOMAIN-CONTAINING PROTEIN-RELATED"/>
    <property type="match status" value="1"/>
</dbReference>
<keyword evidence="4" id="KW-1185">Reference proteome</keyword>
<feature type="domain" description="Disease resistance protein At4g27190-like leucine-rich repeats" evidence="2">
    <location>
        <begin position="35"/>
        <end position="173"/>
    </location>
</feature>
<evidence type="ECO:0000256" key="1">
    <source>
        <dbReference type="ARBA" id="ARBA00022821"/>
    </source>
</evidence>
<dbReference type="SUPFAM" id="SSF52047">
    <property type="entry name" value="RNI-like"/>
    <property type="match status" value="1"/>
</dbReference>
<organism evidence="3 4">
    <name type="scientific">Rubroshorea leprosula</name>
    <dbReference type="NCBI Taxonomy" id="152421"/>
    <lineage>
        <taxon>Eukaryota</taxon>
        <taxon>Viridiplantae</taxon>
        <taxon>Streptophyta</taxon>
        <taxon>Embryophyta</taxon>
        <taxon>Tracheophyta</taxon>
        <taxon>Spermatophyta</taxon>
        <taxon>Magnoliopsida</taxon>
        <taxon>eudicotyledons</taxon>
        <taxon>Gunneridae</taxon>
        <taxon>Pentapetalae</taxon>
        <taxon>rosids</taxon>
        <taxon>malvids</taxon>
        <taxon>Malvales</taxon>
        <taxon>Dipterocarpaceae</taxon>
        <taxon>Rubroshorea</taxon>
    </lineage>
</organism>
<dbReference type="Gene3D" id="3.80.10.10">
    <property type="entry name" value="Ribonuclease Inhibitor"/>
    <property type="match status" value="1"/>
</dbReference>
<accession>A0AAV5M397</accession>
<name>A0AAV5M397_9ROSI</name>
<sequence>MVKSKSTNEADDAQPFFNEQVAFPSLESIILYGLRNTKIIWHNQLPQGSFCKLKELDVRDCENLMTIFTKDMVGSIFKSIEKLAIYSCASVEEVFKVGEINLKEPVQTPLRNLRINSLPSLKHVWNEDPRGILTFHNMESVIVCDCPSIKNVFPVSIAQGLKQLQKLQIEGCGVEEIVAMGCEGTEAALKFVFPQLSNIRLTRLQRLRYFYPRKHITLWPELKNLNVFDCGCADEVEIRNGQGRPDFPVGQPLFSMEEV</sequence>
<reference evidence="3 4" key="1">
    <citation type="journal article" date="2021" name="Commun. Biol.">
        <title>The genome of Shorea leprosula (Dipterocarpaceae) highlights the ecological relevance of drought in aseasonal tropical rainforests.</title>
        <authorList>
            <person name="Ng K.K.S."/>
            <person name="Kobayashi M.J."/>
            <person name="Fawcett J.A."/>
            <person name="Hatakeyama M."/>
            <person name="Paape T."/>
            <person name="Ng C.H."/>
            <person name="Ang C.C."/>
            <person name="Tnah L.H."/>
            <person name="Lee C.T."/>
            <person name="Nishiyama T."/>
            <person name="Sese J."/>
            <person name="O'Brien M.J."/>
            <person name="Copetti D."/>
            <person name="Mohd Noor M.I."/>
            <person name="Ong R.C."/>
            <person name="Putra M."/>
            <person name="Sireger I.Z."/>
            <person name="Indrioko S."/>
            <person name="Kosugi Y."/>
            <person name="Izuno A."/>
            <person name="Isagi Y."/>
            <person name="Lee S.L."/>
            <person name="Shimizu K.K."/>
        </authorList>
    </citation>
    <scope>NUCLEOTIDE SEQUENCE [LARGE SCALE GENOMIC DNA]</scope>
    <source>
        <strain evidence="3">214</strain>
    </source>
</reference>
<keyword evidence="1" id="KW-0611">Plant defense</keyword>
<gene>
    <name evidence="3" type="ORF">SLEP1_g50649</name>
</gene>
<evidence type="ECO:0000313" key="3">
    <source>
        <dbReference type="EMBL" id="GKV43346.1"/>
    </source>
</evidence>
<evidence type="ECO:0000259" key="2">
    <source>
        <dbReference type="Pfam" id="PF23247"/>
    </source>
</evidence>
<dbReference type="EMBL" id="BPVZ01000168">
    <property type="protein sequence ID" value="GKV43346.1"/>
    <property type="molecule type" value="Genomic_DNA"/>
</dbReference>
<dbReference type="Proteomes" id="UP001054252">
    <property type="component" value="Unassembled WGS sequence"/>
</dbReference>
<comment type="caution">
    <text evidence="3">The sequence shown here is derived from an EMBL/GenBank/DDBJ whole genome shotgun (WGS) entry which is preliminary data.</text>
</comment>